<evidence type="ECO:0000256" key="2">
    <source>
        <dbReference type="ARBA" id="ARBA00022475"/>
    </source>
</evidence>
<comment type="subcellular location">
    <subcellularLocation>
        <location evidence="1">Cell membrane</location>
        <topology evidence="1">Multi-pass membrane protein</topology>
    </subcellularLocation>
</comment>
<dbReference type="KEGG" id="hsu:HLASF_1474"/>
<feature type="transmembrane region" description="Helical" evidence="6">
    <location>
        <begin position="20"/>
        <end position="45"/>
    </location>
</feature>
<feature type="transmembrane region" description="Helical" evidence="6">
    <location>
        <begin position="127"/>
        <end position="151"/>
    </location>
</feature>
<organism evidence="7 8">
    <name type="scientific">Halanaeroarchaeum sulfurireducens</name>
    <dbReference type="NCBI Taxonomy" id="1604004"/>
    <lineage>
        <taxon>Archaea</taxon>
        <taxon>Methanobacteriati</taxon>
        <taxon>Methanobacteriota</taxon>
        <taxon>Stenosarchaea group</taxon>
        <taxon>Halobacteria</taxon>
        <taxon>Halobacteriales</taxon>
        <taxon>Halobacteriaceae</taxon>
        <taxon>Halanaeroarchaeum</taxon>
    </lineage>
</organism>
<dbReference type="GO" id="GO:0070069">
    <property type="term" value="C:cytochrome complex"/>
    <property type="evidence" value="ECO:0007669"/>
    <property type="project" value="TreeGrafter"/>
</dbReference>
<reference evidence="7 8" key="1">
    <citation type="journal article" date="2015" name="ISME J.">
        <title>Elemental sulfur and acetate can support life of a novel strictly anaerobic haloarchaeon.</title>
        <authorList>
            <person name="Sorokin D.Y."/>
            <person name="Kublanov I.V."/>
            <person name="Gavrilov S.N."/>
            <person name="Rojo D."/>
            <person name="Roman P."/>
            <person name="Golyshin P.N."/>
            <person name="Slepak V.Z."/>
            <person name="Smedile F."/>
            <person name="Ferrer M."/>
            <person name="Messina E."/>
            <person name="La Cono V."/>
            <person name="Yakimov M.M."/>
        </authorList>
    </citation>
    <scope>NUCLEOTIDE SEQUENCE [LARGE SCALE GENOMIC DNA]</scope>
    <source>
        <strain evidence="7 8">HSR2</strain>
    </source>
</reference>
<evidence type="ECO:0000256" key="1">
    <source>
        <dbReference type="ARBA" id="ARBA00004651"/>
    </source>
</evidence>
<keyword evidence="8" id="KW-1185">Reference proteome</keyword>
<proteinExistence type="predicted"/>
<accession>A0A0F7PCQ0</accession>
<dbReference type="GeneID" id="25159635"/>
<dbReference type="GO" id="GO:0019646">
    <property type="term" value="P:aerobic electron transport chain"/>
    <property type="evidence" value="ECO:0007669"/>
    <property type="project" value="TreeGrafter"/>
</dbReference>
<dbReference type="OrthoDB" id="205826at2157"/>
<protein>
    <submittedName>
        <fullName evidence="7">Cytochrome bd quinol oxidase subunit 2</fullName>
    </submittedName>
</protein>
<feature type="transmembrane region" description="Helical" evidence="6">
    <location>
        <begin position="86"/>
        <end position="107"/>
    </location>
</feature>
<evidence type="ECO:0000256" key="4">
    <source>
        <dbReference type="ARBA" id="ARBA00022989"/>
    </source>
</evidence>
<gene>
    <name evidence="7" type="ORF">HLASF_1474</name>
</gene>
<keyword evidence="4 6" id="KW-1133">Transmembrane helix</keyword>
<dbReference type="HOGENOM" id="CLU_049294_0_1_2"/>
<dbReference type="PANTHER" id="PTHR43141">
    <property type="entry name" value="CYTOCHROME BD2 SUBUNIT II"/>
    <property type="match status" value="1"/>
</dbReference>
<dbReference type="RefSeq" id="WP_050048663.1">
    <property type="nucleotide sequence ID" value="NZ_CP008874.1"/>
</dbReference>
<dbReference type="PANTHER" id="PTHR43141:SF4">
    <property type="entry name" value="CYTOCHROME BD2 SUBUNIT II"/>
    <property type="match status" value="1"/>
</dbReference>
<evidence type="ECO:0000313" key="8">
    <source>
        <dbReference type="Proteomes" id="UP000069906"/>
    </source>
</evidence>
<dbReference type="GO" id="GO:0009055">
    <property type="term" value="F:electron transfer activity"/>
    <property type="evidence" value="ECO:0007669"/>
    <property type="project" value="TreeGrafter"/>
</dbReference>
<feature type="transmembrane region" description="Helical" evidence="6">
    <location>
        <begin position="157"/>
        <end position="179"/>
    </location>
</feature>
<dbReference type="InterPro" id="IPR003317">
    <property type="entry name" value="Cyt-d_oxidase_su2"/>
</dbReference>
<feature type="transmembrane region" description="Helical" evidence="6">
    <location>
        <begin position="253"/>
        <end position="275"/>
    </location>
</feature>
<dbReference type="Pfam" id="PF02322">
    <property type="entry name" value="Cyt_bd_oxida_II"/>
    <property type="match status" value="1"/>
</dbReference>
<keyword evidence="5 6" id="KW-0472">Membrane</keyword>
<feature type="transmembrane region" description="Helical" evidence="6">
    <location>
        <begin position="228"/>
        <end position="246"/>
    </location>
</feature>
<evidence type="ECO:0000256" key="5">
    <source>
        <dbReference type="ARBA" id="ARBA00023136"/>
    </source>
</evidence>
<keyword evidence="3 6" id="KW-0812">Transmembrane</keyword>
<name>A0A0F7PCQ0_9EURY</name>
<evidence type="ECO:0000313" key="7">
    <source>
        <dbReference type="EMBL" id="AKH97955.1"/>
    </source>
</evidence>
<dbReference type="EMBL" id="CP008874">
    <property type="protein sequence ID" value="AKH97955.1"/>
    <property type="molecule type" value="Genomic_DNA"/>
</dbReference>
<feature type="transmembrane region" description="Helical" evidence="6">
    <location>
        <begin position="295"/>
        <end position="316"/>
    </location>
</feature>
<evidence type="ECO:0000256" key="3">
    <source>
        <dbReference type="ARBA" id="ARBA00022692"/>
    </source>
</evidence>
<sequence>MMPLALSESYLFGLPLVEIWFVVMFLTLAMFLWLDGSNFGIGVLFGLVDDEEIEESMLAAVAPLWDGTEVWLIVFGGAMFAVFPDVYAGLFSGNYMLMFLILGALIIRGVSPEFREQRHDETWQRVFGGLFVAGSVLAPFFLGMFTANWLVGSTDLFTVPGIVVGLAVVALATVEGAAFTNMKIEQPTGEITTYGTLAQVAYLVLAVTTVAYLYLFVAGMATKVMSEFSLALVGLTAVLGVAYIVMLRSGQALYAFVMAGVQTFGLVALVGYLLYPTIYPITGLTAQKAAVSELAMNLMTVVLAIFLPLVLMYFAVLYNAFRGPVQVGEGY</sequence>
<dbReference type="GO" id="GO:0016682">
    <property type="term" value="F:oxidoreductase activity, acting on diphenols and related substances as donors, oxygen as acceptor"/>
    <property type="evidence" value="ECO:0007669"/>
    <property type="project" value="TreeGrafter"/>
</dbReference>
<keyword evidence="2" id="KW-1003">Cell membrane</keyword>
<evidence type="ECO:0000256" key="6">
    <source>
        <dbReference type="SAM" id="Phobius"/>
    </source>
</evidence>
<dbReference type="GO" id="GO:0005886">
    <property type="term" value="C:plasma membrane"/>
    <property type="evidence" value="ECO:0007669"/>
    <property type="project" value="UniProtKB-SubCell"/>
</dbReference>
<dbReference type="AlphaFoldDB" id="A0A0F7PCQ0"/>
<dbReference type="Proteomes" id="UP000069906">
    <property type="component" value="Chromosome"/>
</dbReference>
<feature type="transmembrane region" description="Helical" evidence="6">
    <location>
        <begin position="200"/>
        <end position="222"/>
    </location>
</feature>